<accession>A0A451A291</accession>
<proteinExistence type="predicted"/>
<sequence>MSSRPKGEILCLWNPYQDRRFPVALDVLHGDKGDRQREEEKELRGYSAHNITGKRNRRRQLIDCAHAVE</sequence>
<dbReference type="EMBL" id="CAADFX010000117">
    <property type="protein sequence ID" value="VFK60145.1"/>
    <property type="molecule type" value="Genomic_DNA"/>
</dbReference>
<evidence type="ECO:0000313" key="1">
    <source>
        <dbReference type="EMBL" id="VFK60145.1"/>
    </source>
</evidence>
<organism evidence="1">
    <name type="scientific">Candidatus Kentrum sp. TUN</name>
    <dbReference type="NCBI Taxonomy" id="2126343"/>
    <lineage>
        <taxon>Bacteria</taxon>
        <taxon>Pseudomonadati</taxon>
        <taxon>Pseudomonadota</taxon>
        <taxon>Gammaproteobacteria</taxon>
        <taxon>Candidatus Kentrum</taxon>
    </lineage>
</organism>
<name>A0A451A291_9GAMM</name>
<protein>
    <submittedName>
        <fullName evidence="1">Uncharacterized protein</fullName>
    </submittedName>
</protein>
<reference evidence="1" key="1">
    <citation type="submission" date="2019-02" db="EMBL/GenBank/DDBJ databases">
        <authorList>
            <person name="Gruber-Vodicka R. H."/>
            <person name="Seah K. B. B."/>
        </authorList>
    </citation>
    <scope>NUCLEOTIDE SEQUENCE</scope>
    <source>
        <strain evidence="1">BECK_BY1</strain>
    </source>
</reference>
<dbReference type="AlphaFoldDB" id="A0A451A291"/>
<gene>
    <name evidence="1" type="ORF">BECKTUN1418D_GA0071000_11176</name>
</gene>